<evidence type="ECO:0000259" key="1">
    <source>
        <dbReference type="Pfam" id="PF07727"/>
    </source>
</evidence>
<comment type="caution">
    <text evidence="2">The sequence shown here is derived from an EMBL/GenBank/DDBJ whole genome shotgun (WGS) entry which is preliminary data.</text>
</comment>
<accession>A0AAV3S1Y9</accession>
<feature type="domain" description="Reverse transcriptase Ty1/copia-type" evidence="1">
    <location>
        <begin position="143"/>
        <end position="216"/>
    </location>
</feature>
<dbReference type="Proteomes" id="UP001454036">
    <property type="component" value="Unassembled WGS sequence"/>
</dbReference>
<proteinExistence type="predicted"/>
<name>A0AAV3S1Y9_LITER</name>
<dbReference type="EMBL" id="BAABME010014202">
    <property type="protein sequence ID" value="GAA0186960.1"/>
    <property type="molecule type" value="Genomic_DNA"/>
</dbReference>
<reference evidence="2 3" key="1">
    <citation type="submission" date="2024-01" db="EMBL/GenBank/DDBJ databases">
        <title>The complete chloroplast genome sequence of Lithospermum erythrorhizon: insights into the phylogenetic relationship among Boraginaceae species and the maternal lineages of purple gromwells.</title>
        <authorList>
            <person name="Okada T."/>
            <person name="Watanabe K."/>
        </authorList>
    </citation>
    <scope>NUCLEOTIDE SEQUENCE [LARGE SCALE GENOMIC DNA]</scope>
</reference>
<dbReference type="Pfam" id="PF07727">
    <property type="entry name" value="RVT_2"/>
    <property type="match status" value="1"/>
</dbReference>
<dbReference type="InterPro" id="IPR013103">
    <property type="entry name" value="RVT_2"/>
</dbReference>
<keyword evidence="3" id="KW-1185">Reference proteome</keyword>
<evidence type="ECO:0000313" key="2">
    <source>
        <dbReference type="EMBL" id="GAA0186960.1"/>
    </source>
</evidence>
<gene>
    <name evidence="2" type="ORF">LIER_34248</name>
</gene>
<evidence type="ECO:0000313" key="3">
    <source>
        <dbReference type="Proteomes" id="UP001454036"/>
    </source>
</evidence>
<sequence>MSPSNHQVSLCPPVSILPSILSTHISSNSCVSSSPPIEHILSNPLVCSFPLPSTPLISSSSPSTLNSYSGSPPIRPPTRPPSFLPHVIQTGSKNGIFKPKVLPSLIASSIPDPLYTPSCFNEAVKYPHWRKAMSEEYNALINNQTWSFVPSTSVGHLIGCKWIFRVKLKSDGSLDKYKAMLVAQGFKQLYGVDYDQTFSPIIKPATIRLVLSLAVSMRGL</sequence>
<dbReference type="AlphaFoldDB" id="A0AAV3S1Y9"/>
<organism evidence="2 3">
    <name type="scientific">Lithospermum erythrorhizon</name>
    <name type="common">Purple gromwell</name>
    <name type="synonym">Lithospermum officinale var. erythrorhizon</name>
    <dbReference type="NCBI Taxonomy" id="34254"/>
    <lineage>
        <taxon>Eukaryota</taxon>
        <taxon>Viridiplantae</taxon>
        <taxon>Streptophyta</taxon>
        <taxon>Embryophyta</taxon>
        <taxon>Tracheophyta</taxon>
        <taxon>Spermatophyta</taxon>
        <taxon>Magnoliopsida</taxon>
        <taxon>eudicotyledons</taxon>
        <taxon>Gunneridae</taxon>
        <taxon>Pentapetalae</taxon>
        <taxon>asterids</taxon>
        <taxon>lamiids</taxon>
        <taxon>Boraginales</taxon>
        <taxon>Boraginaceae</taxon>
        <taxon>Boraginoideae</taxon>
        <taxon>Lithospermeae</taxon>
        <taxon>Lithospermum</taxon>
    </lineage>
</organism>
<protein>
    <recommendedName>
        <fullName evidence="1">Reverse transcriptase Ty1/copia-type domain-containing protein</fullName>
    </recommendedName>
</protein>